<evidence type="ECO:0000313" key="1">
    <source>
        <dbReference type="EMBL" id="CAA9332586.1"/>
    </source>
</evidence>
<sequence length="42" mass="4879">MGITDSVWVWITGLQLHSLFKLVSQLISEYKYLKLPKQQKAS</sequence>
<accession>A0A6J4LFT5</accession>
<proteinExistence type="predicted"/>
<protein>
    <submittedName>
        <fullName evidence="1">Uncharacterized protein</fullName>
    </submittedName>
</protein>
<dbReference type="EMBL" id="CADCTZ010000322">
    <property type="protein sequence ID" value="CAA9332586.1"/>
    <property type="molecule type" value="Genomic_DNA"/>
</dbReference>
<gene>
    <name evidence="1" type="ORF">AVDCRST_MAG84-1948</name>
</gene>
<dbReference type="AlphaFoldDB" id="A0A6J4LFT5"/>
<reference evidence="1" key="1">
    <citation type="submission" date="2020-02" db="EMBL/GenBank/DDBJ databases">
        <authorList>
            <person name="Meier V. D."/>
        </authorList>
    </citation>
    <scope>NUCLEOTIDE SEQUENCE</scope>
    <source>
        <strain evidence="1">AVDCRST_MAG84</strain>
    </source>
</reference>
<organism evidence="1">
    <name type="scientific">uncultured Microcoleus sp</name>
    <dbReference type="NCBI Taxonomy" id="259945"/>
    <lineage>
        <taxon>Bacteria</taxon>
        <taxon>Bacillati</taxon>
        <taxon>Cyanobacteriota</taxon>
        <taxon>Cyanophyceae</taxon>
        <taxon>Oscillatoriophycideae</taxon>
        <taxon>Oscillatoriales</taxon>
        <taxon>Microcoleaceae</taxon>
        <taxon>Microcoleus</taxon>
        <taxon>environmental samples</taxon>
    </lineage>
</organism>
<name>A0A6J4LFT5_9CYAN</name>